<reference evidence="8 9" key="1">
    <citation type="journal article" date="2011" name="Proc. Natl. Acad. Sci. U.S.A.">
        <title>Evolutionary erosion of yeast sex chromosomes by mating-type switching accidents.</title>
        <authorList>
            <person name="Gordon J.L."/>
            <person name="Armisen D."/>
            <person name="Proux-Wera E."/>
            <person name="Oheigeartaigh S.S."/>
            <person name="Byrne K.P."/>
            <person name="Wolfe K.H."/>
        </authorList>
    </citation>
    <scope>NUCLEOTIDE SEQUENCE [LARGE SCALE GENOMIC DNA]</scope>
    <source>
        <strain evidence="9">ATCC 76901 / BCRC 22586 / CBS 4309 / NBRC 1992 / NRRL Y-12630</strain>
    </source>
</reference>
<dbReference type="InterPro" id="IPR006614">
    <property type="entry name" value="Peroxin/Ferlin"/>
</dbReference>
<protein>
    <recommendedName>
        <fullName evidence="7">Peroxin/Ferlin domain-containing protein</fullName>
    </recommendedName>
</protein>
<dbReference type="GO" id="GO:0007031">
    <property type="term" value="P:peroxisome organization"/>
    <property type="evidence" value="ECO:0007669"/>
    <property type="project" value="EnsemblFungi"/>
</dbReference>
<keyword evidence="9" id="KW-1185">Reference proteome</keyword>
<feature type="transmembrane region" description="Helical" evidence="6">
    <location>
        <begin position="158"/>
        <end position="180"/>
    </location>
</feature>
<dbReference type="GeneID" id="96901829"/>
<dbReference type="STRING" id="1064592.G0VBE3"/>
<reference key="2">
    <citation type="submission" date="2011-08" db="EMBL/GenBank/DDBJ databases">
        <title>Genome sequence of Naumovozyma castellii.</title>
        <authorList>
            <person name="Gordon J.L."/>
            <person name="Armisen D."/>
            <person name="Proux-Wera E."/>
            <person name="OhEigeartaigh S.S."/>
            <person name="Byrne K.P."/>
            <person name="Wolfe K.H."/>
        </authorList>
    </citation>
    <scope>NUCLEOTIDE SEQUENCE</scope>
    <source>
        <strain>Type strain:CBS 4309</strain>
    </source>
</reference>
<evidence type="ECO:0000256" key="2">
    <source>
        <dbReference type="ARBA" id="ARBA00022692"/>
    </source>
</evidence>
<keyword evidence="5" id="KW-0576">Peroxisome</keyword>
<keyword evidence="2 6" id="KW-0812">Transmembrane</keyword>
<feature type="transmembrane region" description="Helical" evidence="6">
    <location>
        <begin position="87"/>
        <end position="110"/>
    </location>
</feature>
<evidence type="ECO:0000313" key="9">
    <source>
        <dbReference type="Proteomes" id="UP000001640"/>
    </source>
</evidence>
<evidence type="ECO:0000256" key="1">
    <source>
        <dbReference type="ARBA" id="ARBA00004585"/>
    </source>
</evidence>
<evidence type="ECO:0000256" key="4">
    <source>
        <dbReference type="ARBA" id="ARBA00023136"/>
    </source>
</evidence>
<dbReference type="RefSeq" id="XP_003674643.1">
    <property type="nucleotide sequence ID" value="XM_003674595.1"/>
</dbReference>
<dbReference type="FunCoup" id="G0VBE3">
    <property type="interactions" value="58"/>
</dbReference>
<dbReference type="InterPro" id="IPR010482">
    <property type="entry name" value="TECPR1-like_DysF"/>
</dbReference>
<dbReference type="InterPro" id="IPR052646">
    <property type="entry name" value="Peroxisomal_PEX28-32"/>
</dbReference>
<dbReference type="AlphaFoldDB" id="G0VBE3"/>
<evidence type="ECO:0000259" key="7">
    <source>
        <dbReference type="SMART" id="SM00693"/>
    </source>
</evidence>
<dbReference type="OrthoDB" id="5586090at2759"/>
<keyword evidence="3 6" id="KW-1133">Transmembrane helix</keyword>
<dbReference type="PANTHER" id="PTHR31679">
    <property type="entry name" value="PEROXISOMAL MEMBRANE PROTEIN PEX30-RELATED"/>
    <property type="match status" value="1"/>
</dbReference>
<dbReference type="eggNOG" id="ENOG502QU0V">
    <property type="taxonomic scope" value="Eukaryota"/>
</dbReference>
<dbReference type="OMA" id="TDWIYSD"/>
<dbReference type="HOGENOM" id="CLU_665907_0_0_1"/>
<dbReference type="InParanoid" id="G0VBE3"/>
<dbReference type="Pfam" id="PF06398">
    <property type="entry name" value="Pex24p"/>
    <property type="match status" value="1"/>
</dbReference>
<evidence type="ECO:0000256" key="5">
    <source>
        <dbReference type="ARBA" id="ARBA00023140"/>
    </source>
</evidence>
<proteinExistence type="predicted"/>
<dbReference type="EMBL" id="HE576753">
    <property type="protein sequence ID" value="CCC68269.1"/>
    <property type="molecule type" value="Genomic_DNA"/>
</dbReference>
<feature type="transmembrane region" description="Helical" evidence="6">
    <location>
        <begin position="62"/>
        <end position="80"/>
    </location>
</feature>
<evidence type="ECO:0000313" key="8">
    <source>
        <dbReference type="EMBL" id="CCC68269.1"/>
    </source>
</evidence>
<dbReference type="GO" id="GO:0005778">
    <property type="term" value="C:peroxisomal membrane"/>
    <property type="evidence" value="ECO:0007669"/>
    <property type="project" value="UniProtKB-SubCell"/>
</dbReference>
<dbReference type="PANTHER" id="PTHR31679:SF3">
    <property type="entry name" value="PEROXISOMAL MEMBRANE PROTEIN PEX32"/>
    <property type="match status" value="1"/>
</dbReference>
<accession>G0VBE3</accession>
<dbReference type="Proteomes" id="UP000001640">
    <property type="component" value="Chromosome 2"/>
</dbReference>
<evidence type="ECO:0000256" key="3">
    <source>
        <dbReference type="ARBA" id="ARBA00022989"/>
    </source>
</evidence>
<keyword evidence="4 6" id="KW-0472">Membrane</keyword>
<sequence length="381" mass="44686">MSQTDKKLNAFHAKFIPSHPEQTSLRKRLSPTMTISLSKMYPVLLLLDNCLNNILWLNNTHYHYFNNVILLILSLNFLIADRTSQSLYSILILWVGLLSTELLIMSIVYYCITLSNDLETDEPPTLEDIFNLIDAITHKLHILKEESIVSKLQIDSKLSIIIIVGVTSIIQWALMSCIAVKRYVISYLIFCSIYHSDWVQATLRLLWRSGYIRNVIHLVDRFKKKRPIKSLKDLISIQEIKSNESRLKVSDLEIMESYMDIIHLEQTDSVKVLELTIWENQRKWNGKGWFTKLFSYERGPFSIFDAGQTVLDCKAPLKFEDGLFDGWTWLDKKWEINDWVYFDSCWNLVGSKDSLQCYTRSRKWVRRILQLESNNESKKNV</sequence>
<dbReference type="SMART" id="SM00693">
    <property type="entry name" value="DysFN"/>
    <property type="match status" value="1"/>
</dbReference>
<organism evidence="8 9">
    <name type="scientific">Naumovozyma castellii</name>
    <name type="common">Yeast</name>
    <name type="synonym">Saccharomyces castellii</name>
    <dbReference type="NCBI Taxonomy" id="27288"/>
    <lineage>
        <taxon>Eukaryota</taxon>
        <taxon>Fungi</taxon>
        <taxon>Dikarya</taxon>
        <taxon>Ascomycota</taxon>
        <taxon>Saccharomycotina</taxon>
        <taxon>Saccharomycetes</taxon>
        <taxon>Saccharomycetales</taxon>
        <taxon>Saccharomycetaceae</taxon>
        <taxon>Naumovozyma</taxon>
    </lineage>
</organism>
<dbReference type="KEGG" id="ncs:NCAS_0B01850"/>
<feature type="domain" description="Peroxin/Ferlin" evidence="7">
    <location>
        <begin position="270"/>
        <end position="337"/>
    </location>
</feature>
<comment type="subcellular location">
    <subcellularLocation>
        <location evidence="1">Peroxisome membrane</location>
        <topology evidence="1">Multi-pass membrane protein</topology>
    </subcellularLocation>
</comment>
<evidence type="ECO:0000256" key="6">
    <source>
        <dbReference type="SAM" id="Phobius"/>
    </source>
</evidence>
<name>G0VBE3_NAUCA</name>
<gene>
    <name evidence="8" type="primary">NCAS0B01850</name>
    <name evidence="8" type="ordered locus">NCAS_0B01850</name>
</gene>